<dbReference type="PANTHER" id="PTHR47053">
    <property type="entry name" value="MUREIN DD-ENDOPEPTIDASE MEPH-RELATED"/>
    <property type="match status" value="1"/>
</dbReference>
<keyword evidence="5" id="KW-0788">Thiol protease</keyword>
<dbReference type="InterPro" id="IPR051202">
    <property type="entry name" value="Peptidase_C40"/>
</dbReference>
<gene>
    <name evidence="9" type="ORF">SAMN04488099_101109</name>
</gene>
<dbReference type="Pfam" id="PF24568">
    <property type="entry name" value="CC_PcsB"/>
    <property type="match status" value="1"/>
</dbReference>
<protein>
    <submittedName>
        <fullName evidence="9">Cell wall-associated hydrolase, NlpC family</fullName>
    </submittedName>
</protein>
<feature type="domain" description="NlpC/P60" evidence="8">
    <location>
        <begin position="274"/>
        <end position="393"/>
    </location>
</feature>
<reference evidence="10" key="1">
    <citation type="submission" date="2016-10" db="EMBL/GenBank/DDBJ databases">
        <authorList>
            <person name="Varghese N."/>
            <person name="Submissions S."/>
        </authorList>
    </citation>
    <scope>NUCLEOTIDE SEQUENCE [LARGE SCALE GENOMIC DNA]</scope>
    <source>
        <strain evidence="10">DSM 19183</strain>
    </source>
</reference>
<evidence type="ECO:0000256" key="4">
    <source>
        <dbReference type="ARBA" id="ARBA00022801"/>
    </source>
</evidence>
<dbReference type="EMBL" id="FNZU01000001">
    <property type="protein sequence ID" value="SEK18790.1"/>
    <property type="molecule type" value="Genomic_DNA"/>
</dbReference>
<organism evidence="9 10">
    <name type="scientific">Alkalibacterium pelagium</name>
    <dbReference type="NCBI Taxonomy" id="426702"/>
    <lineage>
        <taxon>Bacteria</taxon>
        <taxon>Bacillati</taxon>
        <taxon>Bacillota</taxon>
        <taxon>Bacilli</taxon>
        <taxon>Lactobacillales</taxon>
        <taxon>Carnobacteriaceae</taxon>
        <taxon>Alkalibacterium</taxon>
    </lineage>
</organism>
<dbReference type="InterPro" id="IPR038765">
    <property type="entry name" value="Papain-like_cys_pep_sf"/>
</dbReference>
<keyword evidence="10" id="KW-1185">Reference proteome</keyword>
<dbReference type="InterPro" id="IPR057309">
    <property type="entry name" value="PcsB_CC"/>
</dbReference>
<dbReference type="GO" id="GO:0008234">
    <property type="term" value="F:cysteine-type peptidase activity"/>
    <property type="evidence" value="ECO:0007669"/>
    <property type="project" value="UniProtKB-KW"/>
</dbReference>
<keyword evidence="6" id="KW-0175">Coiled coil</keyword>
<evidence type="ECO:0000256" key="6">
    <source>
        <dbReference type="SAM" id="Coils"/>
    </source>
</evidence>
<evidence type="ECO:0000259" key="8">
    <source>
        <dbReference type="PROSITE" id="PS51935"/>
    </source>
</evidence>
<dbReference type="GO" id="GO:0006508">
    <property type="term" value="P:proteolysis"/>
    <property type="evidence" value="ECO:0007669"/>
    <property type="project" value="UniProtKB-KW"/>
</dbReference>
<dbReference type="STRING" id="426702.SAMN04488099_101109"/>
<keyword evidence="4 9" id="KW-0378">Hydrolase</keyword>
<dbReference type="OrthoDB" id="1654978at2"/>
<feature type="region of interest" description="Disordered" evidence="7">
    <location>
        <begin position="216"/>
        <end position="281"/>
    </location>
</feature>
<evidence type="ECO:0000313" key="9">
    <source>
        <dbReference type="EMBL" id="SEK18790.1"/>
    </source>
</evidence>
<feature type="coiled-coil region" evidence="6">
    <location>
        <begin position="42"/>
        <end position="115"/>
    </location>
</feature>
<dbReference type="Pfam" id="PF00877">
    <property type="entry name" value="NLPC_P60"/>
    <property type="match status" value="1"/>
</dbReference>
<evidence type="ECO:0000256" key="3">
    <source>
        <dbReference type="ARBA" id="ARBA00022729"/>
    </source>
</evidence>
<name>A0A1H7F459_9LACT</name>
<dbReference type="AlphaFoldDB" id="A0A1H7F459"/>
<feature type="compositionally biased region" description="Low complexity" evidence="7">
    <location>
        <begin position="247"/>
        <end position="263"/>
    </location>
</feature>
<evidence type="ECO:0000256" key="5">
    <source>
        <dbReference type="ARBA" id="ARBA00022807"/>
    </source>
</evidence>
<evidence type="ECO:0000256" key="2">
    <source>
        <dbReference type="ARBA" id="ARBA00022670"/>
    </source>
</evidence>
<feature type="coiled-coil region" evidence="6">
    <location>
        <begin position="156"/>
        <end position="207"/>
    </location>
</feature>
<proteinExistence type="inferred from homology"/>
<evidence type="ECO:0000256" key="7">
    <source>
        <dbReference type="SAM" id="MobiDB-lite"/>
    </source>
</evidence>
<dbReference type="Gene3D" id="6.10.250.3150">
    <property type="match status" value="1"/>
</dbReference>
<dbReference type="SUPFAM" id="SSF54001">
    <property type="entry name" value="Cysteine proteinases"/>
    <property type="match status" value="1"/>
</dbReference>
<dbReference type="Gene3D" id="3.90.1720.10">
    <property type="entry name" value="endopeptidase domain like (from Nostoc punctiforme)"/>
    <property type="match status" value="1"/>
</dbReference>
<dbReference type="InterPro" id="IPR000064">
    <property type="entry name" value="NLP_P60_dom"/>
</dbReference>
<keyword evidence="3" id="KW-0732">Signal</keyword>
<evidence type="ECO:0000313" key="10">
    <source>
        <dbReference type="Proteomes" id="UP000199081"/>
    </source>
</evidence>
<dbReference type="PROSITE" id="PS51935">
    <property type="entry name" value="NLPC_P60"/>
    <property type="match status" value="1"/>
</dbReference>
<feature type="compositionally biased region" description="Basic and acidic residues" evidence="7">
    <location>
        <begin position="224"/>
        <end position="233"/>
    </location>
</feature>
<comment type="similarity">
    <text evidence="1">Belongs to the peptidase C40 family.</text>
</comment>
<dbReference type="PANTHER" id="PTHR47053:SF1">
    <property type="entry name" value="MUREIN DD-ENDOPEPTIDASE MEPH-RELATED"/>
    <property type="match status" value="1"/>
</dbReference>
<dbReference type="RefSeq" id="WP_091478237.1">
    <property type="nucleotide sequence ID" value="NZ_BJYC01000001.1"/>
</dbReference>
<keyword evidence="2" id="KW-0645">Protease</keyword>
<dbReference type="Proteomes" id="UP000199081">
    <property type="component" value="Unassembled WGS sequence"/>
</dbReference>
<accession>A0A1H7F459</accession>
<sequence length="393" mass="42555">MDNRSKLKNAIVAGIIGMTVLSGIPFKAGATPLTEGDYSERMDALDSKEEEAEQKLNDIAGKIEATEQEAEELIQQLEETADELEAIQDEISTVSKQIEQREEQLQSQIRAMQVTGQSGNVLRFILDSESLSDAFGRIDVVNTLFSANQNLMEKQIEDKELIAANERLTIKKQEEQTLLAANLENSKVQLEESLAEQEMMMAAIAAERSQVREEREAYLAQQRESQRRLEEIQTSRTAAESAAPVNVSEASEEAQVSTSSSSKPAEEKPEPAAPAASGGVISNAHSLTGSRYSYGGTTPAGFDCSGYTQFVFRRAGRSIPRSAAAQFGASRRVSLSEAQPGDLIFFNQSGSVDHVGIYLGGGRFIGAQTSTGVAVASFTSGYWSNYVAGFGRP</sequence>
<evidence type="ECO:0000256" key="1">
    <source>
        <dbReference type="ARBA" id="ARBA00007074"/>
    </source>
</evidence>